<keyword evidence="3" id="KW-1133">Transmembrane helix</keyword>
<feature type="domain" description="Duffy-binding-like" evidence="8">
    <location>
        <begin position="346"/>
        <end position="517"/>
    </location>
</feature>
<feature type="region of interest" description="Disordered" evidence="2">
    <location>
        <begin position="777"/>
        <end position="800"/>
    </location>
</feature>
<dbReference type="EMBL" id="KI927804">
    <property type="protein sequence ID" value="ETW32269.1"/>
    <property type="molecule type" value="Genomic_DNA"/>
</dbReference>
<evidence type="ECO:0000256" key="3">
    <source>
        <dbReference type="SAM" id="Phobius"/>
    </source>
</evidence>
<dbReference type="Pfam" id="PF18562">
    <property type="entry name" value="CIDR1_gamma"/>
    <property type="match status" value="1"/>
</dbReference>
<keyword evidence="3" id="KW-0812">Transmembrane</keyword>
<feature type="domain" description="Duffy-binding-like" evidence="4">
    <location>
        <begin position="676"/>
        <end position="862"/>
    </location>
</feature>
<feature type="region of interest" description="Disordered" evidence="2">
    <location>
        <begin position="1085"/>
        <end position="1106"/>
    </location>
</feature>
<evidence type="ECO:0000256" key="2">
    <source>
        <dbReference type="SAM" id="MobiDB-lite"/>
    </source>
</evidence>
<dbReference type="InterPro" id="IPR054595">
    <property type="entry name" value="DBL_C"/>
</dbReference>
<feature type="compositionally biased region" description="Gly residues" evidence="2">
    <location>
        <begin position="590"/>
        <end position="614"/>
    </location>
</feature>
<dbReference type="Gene3D" id="1.20.58.830">
    <property type="match status" value="3"/>
</dbReference>
<feature type="compositionally biased region" description="Basic and acidic residues" evidence="2">
    <location>
        <begin position="1010"/>
        <end position="1022"/>
    </location>
</feature>
<evidence type="ECO:0000259" key="8">
    <source>
        <dbReference type="Pfam" id="PF22672"/>
    </source>
</evidence>
<feature type="compositionally biased region" description="Acidic residues" evidence="2">
    <location>
        <begin position="882"/>
        <end position="904"/>
    </location>
</feature>
<protein>
    <recommendedName>
        <fullName evidence="11">Duffy-binding-like domain-containing protein</fullName>
    </recommendedName>
</protein>
<feature type="region of interest" description="Disordered" evidence="2">
    <location>
        <begin position="587"/>
        <end position="617"/>
    </location>
</feature>
<feature type="domain" description="Duffy-antigen binding" evidence="5">
    <location>
        <begin position="131"/>
        <end position="342"/>
    </location>
</feature>
<evidence type="ECO:0000259" key="5">
    <source>
        <dbReference type="Pfam" id="PF05424"/>
    </source>
</evidence>
<feature type="domain" description="Duffy-binding-like" evidence="8">
    <location>
        <begin position="1262"/>
        <end position="1408"/>
    </location>
</feature>
<feature type="compositionally biased region" description="Polar residues" evidence="2">
    <location>
        <begin position="1659"/>
        <end position="1673"/>
    </location>
</feature>
<keyword evidence="3" id="KW-0472">Membrane</keyword>
<evidence type="ECO:0008006" key="11">
    <source>
        <dbReference type="Google" id="ProtNLM"/>
    </source>
</evidence>
<feature type="domain" description="Duffy-antigen binding" evidence="5">
    <location>
        <begin position="997"/>
        <end position="1202"/>
    </location>
</feature>
<dbReference type="InterPro" id="IPR008602">
    <property type="entry name" value="Duffy-antigen-binding"/>
</dbReference>
<dbReference type="Gene3D" id="1.20.1310.20">
    <property type="entry name" value="Duffy-antigen binding domain"/>
    <property type="match status" value="2"/>
</dbReference>
<dbReference type="InterPro" id="IPR029210">
    <property type="entry name" value="PfEMP1_NTS"/>
</dbReference>
<feature type="compositionally biased region" description="Basic and acidic residues" evidence="2">
    <location>
        <begin position="1095"/>
        <end position="1106"/>
    </location>
</feature>
<dbReference type="Gene3D" id="1.20.58.1930">
    <property type="match status" value="1"/>
</dbReference>
<evidence type="ECO:0000313" key="10">
    <source>
        <dbReference type="Proteomes" id="UP000030656"/>
    </source>
</evidence>
<feature type="domain" description="Plasmodium falciparum erythrocyte membrane protein-1 N-terminal segment" evidence="6">
    <location>
        <begin position="25"/>
        <end position="60"/>
    </location>
</feature>
<feature type="domain" description="Duffy-binding-like" evidence="4">
    <location>
        <begin position="1530"/>
        <end position="1665"/>
    </location>
</feature>
<reference evidence="9 10" key="2">
    <citation type="submission" date="2013-02" db="EMBL/GenBank/DDBJ databases">
        <title>The Genome Sequence of Plasmodium falciparum FCH/4.</title>
        <authorList>
            <consortium name="The Broad Institute Genome Sequencing Platform"/>
            <consortium name="The Broad Institute Genome Sequencing Center for Infectious Disease"/>
            <person name="Neafsey D."/>
            <person name="Cheeseman I."/>
            <person name="Volkman S."/>
            <person name="Adams J."/>
            <person name="Walker B."/>
            <person name="Young S.K."/>
            <person name="Zeng Q."/>
            <person name="Gargeya S."/>
            <person name="Fitzgerald M."/>
            <person name="Haas B."/>
            <person name="Abouelleil A."/>
            <person name="Alvarado L."/>
            <person name="Arachchi H.M."/>
            <person name="Berlin A.M."/>
            <person name="Chapman S.B."/>
            <person name="Dewar J."/>
            <person name="Goldberg J."/>
            <person name="Griggs A."/>
            <person name="Gujja S."/>
            <person name="Hansen M."/>
            <person name="Howarth C."/>
            <person name="Imamovic A."/>
            <person name="Larimer J."/>
            <person name="McCowan C."/>
            <person name="Murphy C."/>
            <person name="Neiman D."/>
            <person name="Pearson M."/>
            <person name="Priest M."/>
            <person name="Roberts A."/>
            <person name="Saif S."/>
            <person name="Shea T."/>
            <person name="Sisk P."/>
            <person name="Sykes S."/>
            <person name="Wortman J."/>
            <person name="Nusbaum C."/>
            <person name="Birren B."/>
        </authorList>
    </citation>
    <scope>NUCLEOTIDE SEQUENCE [LARGE SCALE GENOMIC DNA]</scope>
    <source>
        <strain evidence="9 10">FCH/4</strain>
    </source>
</reference>
<sequence length="1814" mass="204796">MAPKAAAGSGGSTQDGAHKYKNAKDAKDLLDIIGKDVYETVKNESEAYKQALTGQLSLATLLGRESAHTTNPCGLDYSKLINGTGVTARGHPCRKDGKGEDVKRFSKERVDEYDEKKIRDTNKSKGGNNEGQCAPYRRLSLCNKNFQKINNYSSNAKHNLLVDVCLAAKHEGQSITRDYPKYRATYVDSPSEMCTMLARSFADIGDIIRGRDLYFGKRKKKKQIETKTETERDELENKLKEIFKEIHDDVTSTSGKQNGELKTRYQNENGGDFFQLREDWWALNRETVWKAITCDEEKKLGGYSYFRKTCGDEKGQYQAHDKCTCNNGDVPTYFDYVPQYLRWFEEWAEDFCTKRKHKLQNAKNKCRGKFDNQPRYCSRNGYDCEQTIYKKGYFVIDKGCINCLYACNPYVDWIDNQRKQFDKQVKKYDEEMKKYTNGGGGSGNRRQKRDATTTNYDGYESKFYEQLKKKNYENVESFLEKLNKEGICQSQPTVGQERASPVDFTKGKTEKTFSHTEYCQPCPLCGVERKGGNDWKEKNNGVCDSDKHYKIKVKAESTDINVLSFGDKGEDRETKLIKFCAEKNGDTTNGTGGNGTGGNGTGSGSSGGGAGGSGSNSNSKELYEEWKCYEAKHVLKVKNGEDDGEYDQEVENAGGLCILEKTNHEGVQKQKTFNPFFYYWVAHMLKDSIYWETQKIKKCLKKGTKTKCTDKCKRDCECFKKWVGKKREEWRKIVQHFKTQEAFKNKVENSEIQMLGGIMECPDFVLQYNLLEEFLKKDSTEDSSEDSSEDSQSRDEEAKEIKHLRQMLQQAGVVDAAGDIDVAALAGLCTKGAVAEQNTIMDKLLDYELTDAQTCLSTHTNPCPQPPKPEGPGATVESDSKEQEEEEDEEEEEEEEEEEGDGDNVDGAVEEKETETESKEATDTTTPPLDVCDTVAEALAEDNLTKACQQKYQYGKEKFPNWKCIPTKPNGDSTSQEGGAKSRVARSAPSGKDTGSVCVPPRRRRLYIQKLHEWANSDETTKAKSQVNGESSGEAPQGEDAASSTSSLTDATQLLRQAFIQSAAVETFFLWDRYKKIKEKEEEEKQAAQGQVYTQKDDNQEAQKELETGEIPEVFLRQMFYTLGDYRDICIGDDTMIKALEASGDKNIEKIEDKIKSVIEKSGDTPPPPKKNTPKDWWQQHAPSIWNGMICALTYKEDTGGEKGTPLKQDDNLKSALLDTTGKKPKDEYDYKTVAISSVGPSTGIKLEEFASRPTFVRWLEEWGEEFCRKQKHKLKIIEKDCRGDKEKNVEKCCDDDGFECKEMCPCKDGSFETLKCPSCAKSCKSYKKWIKTKKKEYEKQKQEYSKQKEKCEKESNKHDNGFCGILETTSSTAAAFLQKLGPCSKNDDDSVQDEIKFDDERKTFGHETYCKPCSQFKIYCKNCNSTVSSTNEKCNHKNVIDSITSEDIIYDKSGNGNIEMLVSDNDAKGFDGLQACEKAGIFKGFRKDQWKCGEYCGVDICTLKKNNNGERVIAKENDGKNQIIFIRVLFKRWLENFLEDYIKINAKISHCTKNGDKPICIKDCVQKWAEEKRKEWPTIRDRYINQYRDENSNEAFEVKSFLETLIPLMDLVNDKGKVTKLSQLDYSCGCSTSASSENGTQKDIIDCMIKKLETKATSCKQKHTPSGDTQPTCADEPPLEDEDEEYENEDKNDRKVGHPQICKGVLPETKPETEEKGDCEKAAAPGGAKKPKEEEPAEEPAANSSPSSESSEETNQTPPAPAPVAPPKKEENLSPPQNLFDNPAVIPALVTSTLAWSVGIGFATFTYFYLKKQ</sequence>
<dbReference type="Pfam" id="PF22672">
    <property type="entry name" value="DBL_C"/>
    <property type="match status" value="2"/>
</dbReference>
<feature type="coiled-coil region" evidence="1">
    <location>
        <begin position="218"/>
        <end position="245"/>
    </location>
</feature>
<feature type="compositionally biased region" description="Basic and acidic residues" evidence="2">
    <location>
        <begin position="791"/>
        <end position="800"/>
    </location>
</feature>
<dbReference type="InterPro" id="IPR004258">
    <property type="entry name" value="DBL"/>
</dbReference>
<dbReference type="FunFam" id="1.20.1310.20:FF:000001">
    <property type="entry name" value="Erythrocyte membrane protein 1, PfEMP1"/>
    <property type="match status" value="1"/>
</dbReference>
<evidence type="ECO:0000259" key="4">
    <source>
        <dbReference type="Pfam" id="PF03011"/>
    </source>
</evidence>
<dbReference type="FunFam" id="1.20.58.830:FF:000003">
    <property type="entry name" value="Erythrocyte membrane protein 1, PfEMP1"/>
    <property type="match status" value="1"/>
</dbReference>
<name>A0A024VU39_PLAFA</name>
<dbReference type="Pfam" id="PF15447">
    <property type="entry name" value="NTS"/>
    <property type="match status" value="1"/>
</dbReference>
<evidence type="ECO:0000259" key="6">
    <source>
        <dbReference type="Pfam" id="PF15447"/>
    </source>
</evidence>
<evidence type="ECO:0000313" key="9">
    <source>
        <dbReference type="EMBL" id="ETW32269.1"/>
    </source>
</evidence>
<feature type="transmembrane region" description="Helical" evidence="3">
    <location>
        <begin position="1785"/>
        <end position="1811"/>
    </location>
</feature>
<feature type="region of interest" description="Disordered" evidence="2">
    <location>
        <begin position="857"/>
        <end position="930"/>
    </location>
</feature>
<dbReference type="InterPro" id="IPR042202">
    <property type="entry name" value="Duffy-ag-bd_sf"/>
</dbReference>
<feature type="compositionally biased region" description="Basic and acidic residues" evidence="2">
    <location>
        <begin position="909"/>
        <end position="922"/>
    </location>
</feature>
<feature type="domain" description="Cysteine-rich interdomain region 1 gamma" evidence="7">
    <location>
        <begin position="1457"/>
        <end position="1506"/>
    </location>
</feature>
<dbReference type="FunFam" id="1.20.58.1930:FF:000001">
    <property type="entry name" value="Erythrocyte membrane protein 1, PfEMP1"/>
    <property type="match status" value="1"/>
</dbReference>
<organism evidence="9 10">
    <name type="scientific">Plasmodium falciparum FCH/4</name>
    <dbReference type="NCBI Taxonomy" id="1036724"/>
    <lineage>
        <taxon>Eukaryota</taxon>
        <taxon>Sar</taxon>
        <taxon>Alveolata</taxon>
        <taxon>Apicomplexa</taxon>
        <taxon>Aconoidasida</taxon>
        <taxon>Haemosporida</taxon>
        <taxon>Plasmodiidae</taxon>
        <taxon>Plasmodium</taxon>
        <taxon>Plasmodium (Laverania)</taxon>
    </lineage>
</organism>
<dbReference type="GO" id="GO:0046789">
    <property type="term" value="F:host cell surface receptor binding"/>
    <property type="evidence" value="ECO:0007669"/>
    <property type="project" value="InterPro"/>
</dbReference>
<dbReference type="Pfam" id="PF05424">
    <property type="entry name" value="Duffy_binding"/>
    <property type="match status" value="2"/>
</dbReference>
<evidence type="ECO:0000256" key="1">
    <source>
        <dbReference type="SAM" id="Coils"/>
    </source>
</evidence>
<feature type="coiled-coil region" evidence="1">
    <location>
        <begin position="1328"/>
        <end position="1358"/>
    </location>
</feature>
<feature type="compositionally biased region" description="Acidic residues" evidence="2">
    <location>
        <begin position="1678"/>
        <end position="1689"/>
    </location>
</feature>
<keyword evidence="1" id="KW-0175">Coiled coil</keyword>
<gene>
    <name evidence="9" type="ORF">PFFCH_00319</name>
</gene>
<dbReference type="GO" id="GO:0016020">
    <property type="term" value="C:membrane"/>
    <property type="evidence" value="ECO:0007669"/>
    <property type="project" value="InterPro"/>
</dbReference>
<dbReference type="SUPFAM" id="SSF140924">
    <property type="entry name" value="Duffy binding domain-like"/>
    <property type="match status" value="4"/>
</dbReference>
<feature type="compositionally biased region" description="Low complexity" evidence="2">
    <location>
        <begin position="1740"/>
        <end position="1750"/>
    </location>
</feature>
<feature type="region of interest" description="Disordered" evidence="2">
    <location>
        <begin position="1659"/>
        <end position="1781"/>
    </location>
</feature>
<accession>A0A024VU39</accession>
<dbReference type="Proteomes" id="UP000030656">
    <property type="component" value="Unassembled WGS sequence"/>
</dbReference>
<proteinExistence type="predicted"/>
<dbReference type="Pfam" id="PF03011">
    <property type="entry name" value="PFEMP"/>
    <property type="match status" value="2"/>
</dbReference>
<feature type="compositionally biased region" description="Basic and acidic residues" evidence="2">
    <location>
        <begin position="1710"/>
        <end position="1722"/>
    </location>
</feature>
<reference evidence="9 10" key="1">
    <citation type="submission" date="2013-02" db="EMBL/GenBank/DDBJ databases">
        <title>The Genome Annotation of Plasmodium falciparum FCH/4.</title>
        <authorList>
            <consortium name="The Broad Institute Genome Sequencing Platform"/>
            <consortium name="The Broad Institute Genome Sequencing Center for Infectious Disease"/>
            <person name="Neafsey D."/>
            <person name="Hoffman S."/>
            <person name="Volkman S."/>
            <person name="Rosenthal P."/>
            <person name="Walker B."/>
            <person name="Young S.K."/>
            <person name="Zeng Q."/>
            <person name="Gargeya S."/>
            <person name="Fitzgerald M."/>
            <person name="Haas B."/>
            <person name="Abouelleil A."/>
            <person name="Allen A.W."/>
            <person name="Alvarado L."/>
            <person name="Arachchi H.M."/>
            <person name="Berlin A.M."/>
            <person name="Chapman S.B."/>
            <person name="Gainer-Dewar J."/>
            <person name="Goldberg J."/>
            <person name="Griggs A."/>
            <person name="Gujja S."/>
            <person name="Hansen M."/>
            <person name="Howarth C."/>
            <person name="Imamovic A."/>
            <person name="Ireland A."/>
            <person name="Larimer J."/>
            <person name="McCowan C."/>
            <person name="Murphy C."/>
            <person name="Pearson M."/>
            <person name="Poon T.W."/>
            <person name="Priest M."/>
            <person name="Roberts A."/>
            <person name="Saif S."/>
            <person name="Shea T."/>
            <person name="Sisk P."/>
            <person name="Sykes S."/>
            <person name="Wortman J."/>
            <person name="Nusbaum C."/>
            <person name="Birren B."/>
        </authorList>
    </citation>
    <scope>NUCLEOTIDE SEQUENCE [LARGE SCALE GENOMIC DNA]</scope>
    <source>
        <strain evidence="9 10">FCH/4</strain>
    </source>
</reference>
<feature type="region of interest" description="Disordered" evidence="2">
    <location>
        <begin position="960"/>
        <end position="1046"/>
    </location>
</feature>
<dbReference type="InterPro" id="IPR041480">
    <property type="entry name" value="CIDR1_gamma"/>
</dbReference>
<evidence type="ECO:0000259" key="7">
    <source>
        <dbReference type="Pfam" id="PF18562"/>
    </source>
</evidence>